<sequence>MHFSPFLWQLNAGLSLPSLGEACSTPETNCPRGGITICHGLIQTALEKCEALEHLQYINDMIVWGNMTTEILEKKIIPILLETHFAIKKSKVTRPTQKIQFLGLKEQNRWHQIPTDVINKITTMPPPTKKKSCKLFEVP</sequence>
<protein>
    <recommendedName>
        <fullName evidence="4">Reverse transcriptase domain-containing protein</fullName>
    </recommendedName>
</protein>
<dbReference type="OrthoDB" id="9950135at2759"/>
<gene>
    <name evidence="2" type="ORF">HGM15179_015568</name>
</gene>
<proteinExistence type="predicted"/>
<evidence type="ECO:0008006" key="4">
    <source>
        <dbReference type="Google" id="ProtNLM"/>
    </source>
</evidence>
<dbReference type="SUPFAM" id="SSF56672">
    <property type="entry name" value="DNA/RNA polymerases"/>
    <property type="match status" value="1"/>
</dbReference>
<dbReference type="EMBL" id="SWJQ01000693">
    <property type="protein sequence ID" value="TRZ11539.1"/>
    <property type="molecule type" value="Genomic_DNA"/>
</dbReference>
<feature type="chain" id="PRO_5035432753" description="Reverse transcriptase domain-containing protein" evidence="1">
    <location>
        <begin position="23"/>
        <end position="139"/>
    </location>
</feature>
<keyword evidence="1" id="KW-0732">Signal</keyword>
<name>A0A8K1LF08_9PASS</name>
<evidence type="ECO:0000313" key="3">
    <source>
        <dbReference type="Proteomes" id="UP000796761"/>
    </source>
</evidence>
<feature type="signal peptide" evidence="1">
    <location>
        <begin position="1"/>
        <end position="22"/>
    </location>
</feature>
<comment type="caution">
    <text evidence="2">The sequence shown here is derived from an EMBL/GenBank/DDBJ whole genome shotgun (WGS) entry which is preliminary data.</text>
</comment>
<reference evidence="2" key="1">
    <citation type="submission" date="2019-04" db="EMBL/GenBank/DDBJ databases">
        <title>Genome assembly of Zosterops borbonicus 15179.</title>
        <authorList>
            <person name="Leroy T."/>
            <person name="Anselmetti Y."/>
            <person name="Tilak M.-K."/>
            <person name="Nabholz B."/>
        </authorList>
    </citation>
    <scope>NUCLEOTIDE SEQUENCE</scope>
    <source>
        <strain evidence="2">HGM_15179</strain>
        <tissue evidence="2">Muscle</tissue>
    </source>
</reference>
<dbReference type="AlphaFoldDB" id="A0A8K1LF08"/>
<dbReference type="Proteomes" id="UP000796761">
    <property type="component" value="Unassembled WGS sequence"/>
</dbReference>
<keyword evidence="3" id="KW-1185">Reference proteome</keyword>
<evidence type="ECO:0000313" key="2">
    <source>
        <dbReference type="EMBL" id="TRZ11539.1"/>
    </source>
</evidence>
<evidence type="ECO:0000256" key="1">
    <source>
        <dbReference type="SAM" id="SignalP"/>
    </source>
</evidence>
<organism evidence="2 3">
    <name type="scientific">Zosterops borbonicus</name>
    <dbReference type="NCBI Taxonomy" id="364589"/>
    <lineage>
        <taxon>Eukaryota</taxon>
        <taxon>Metazoa</taxon>
        <taxon>Chordata</taxon>
        <taxon>Craniata</taxon>
        <taxon>Vertebrata</taxon>
        <taxon>Euteleostomi</taxon>
        <taxon>Archelosauria</taxon>
        <taxon>Archosauria</taxon>
        <taxon>Dinosauria</taxon>
        <taxon>Saurischia</taxon>
        <taxon>Theropoda</taxon>
        <taxon>Coelurosauria</taxon>
        <taxon>Aves</taxon>
        <taxon>Neognathae</taxon>
        <taxon>Neoaves</taxon>
        <taxon>Telluraves</taxon>
        <taxon>Australaves</taxon>
        <taxon>Passeriformes</taxon>
        <taxon>Sylvioidea</taxon>
        <taxon>Zosteropidae</taxon>
        <taxon>Zosterops</taxon>
    </lineage>
</organism>
<dbReference type="InterPro" id="IPR043502">
    <property type="entry name" value="DNA/RNA_pol_sf"/>
</dbReference>
<accession>A0A8K1LF08</accession>